<comment type="caution">
    <text evidence="1">The sequence shown here is derived from an EMBL/GenBank/DDBJ whole genome shotgun (WGS) entry which is preliminary data.</text>
</comment>
<protein>
    <submittedName>
        <fullName evidence="1">Outer membrane protein assembly factor BamC</fullName>
    </submittedName>
</protein>
<organism evidence="1 2">
    <name type="scientific">Geopseudomonas aromaticivorans</name>
    <dbReference type="NCBI Taxonomy" id="2849492"/>
    <lineage>
        <taxon>Bacteria</taxon>
        <taxon>Pseudomonadati</taxon>
        <taxon>Pseudomonadota</taxon>
        <taxon>Gammaproteobacteria</taxon>
        <taxon>Pseudomonadales</taxon>
        <taxon>Pseudomonadaceae</taxon>
        <taxon>Geopseudomonas</taxon>
    </lineage>
</organism>
<dbReference type="Proteomes" id="UP000813068">
    <property type="component" value="Unassembled WGS sequence"/>
</dbReference>
<reference evidence="1 2" key="1">
    <citation type="submission" date="2021-06" db="EMBL/GenBank/DDBJ databases">
        <title>Differences between aerobic and microaerobic xylene degrading microbial communities.</title>
        <authorList>
            <person name="Banerjee S."/>
            <person name="Tancsics A."/>
        </authorList>
    </citation>
    <scope>NUCLEOTIDE SEQUENCE [LARGE SCALE GENOMIC DNA]</scope>
    <source>
        <strain evidence="1 2">MAP12</strain>
    </source>
</reference>
<keyword evidence="2" id="KW-1185">Reference proteome</keyword>
<dbReference type="Pfam" id="PF06804">
    <property type="entry name" value="Lipoprotein_18"/>
    <property type="match status" value="1"/>
</dbReference>
<dbReference type="RefSeq" id="WP_217679397.1">
    <property type="nucleotide sequence ID" value="NZ_JAHRGL010000001.1"/>
</dbReference>
<dbReference type="EMBL" id="JAHRGL010000001">
    <property type="protein sequence ID" value="MBV2131495.1"/>
    <property type="molecule type" value="Genomic_DNA"/>
</dbReference>
<proteinExistence type="predicted"/>
<sequence length="363" mass="39077">MKQLAGLSALALIIGTSSGCGWIWGDNGYFRDRGSDYLAARETAPMQLPPDVQARRIEPLLPVPASVATRSAEGEFEVPRPQGLQATAQRSDFSLQRSGERRWVVAQRSPAEVWPLARQFFEENGLGISAERPETGELVSTWQTVPAALARHVDKSDAEVSVRLRVEPGVQRNTSEIFLLSNVRPAGSSAEPAWPARSVQPALDGALIERLQSSLSSSVGQGGSVSLLADRSFDAPKRVSLGSDGSGNPLLSLATDFDRAWSAVGRALQDGDVRVDDMNRSLGIYYINLAEGADKPGEEPGFFAGLLGGKADAEDVESRAERYQVRLTTVGDSVQVSVEKDLETVAPADVARRVLEMIQEHLG</sequence>
<dbReference type="PROSITE" id="PS51257">
    <property type="entry name" value="PROKAR_LIPOPROTEIN"/>
    <property type="match status" value="1"/>
</dbReference>
<evidence type="ECO:0000313" key="2">
    <source>
        <dbReference type="Proteomes" id="UP000813068"/>
    </source>
</evidence>
<accession>A0ABS6MRS6</accession>
<gene>
    <name evidence="1" type="primary">bamC</name>
    <name evidence="1" type="ORF">KRX52_01635</name>
</gene>
<name>A0ABS6MRS6_9GAMM</name>
<dbReference type="InterPro" id="IPR010653">
    <property type="entry name" value="NlpB/DapX"/>
</dbReference>
<evidence type="ECO:0000313" key="1">
    <source>
        <dbReference type="EMBL" id="MBV2131495.1"/>
    </source>
</evidence>